<evidence type="ECO:0000256" key="6">
    <source>
        <dbReference type="SAM" id="Coils"/>
    </source>
</evidence>
<evidence type="ECO:0000256" key="2">
    <source>
        <dbReference type="ARBA" id="ARBA00022452"/>
    </source>
</evidence>
<keyword evidence="3" id="KW-0812">Transmembrane</keyword>
<feature type="chain" id="PRO_5037294623" evidence="7">
    <location>
        <begin position="25"/>
        <end position="433"/>
    </location>
</feature>
<feature type="coiled-coil region" evidence="6">
    <location>
        <begin position="395"/>
        <end position="428"/>
    </location>
</feature>
<comment type="subcellular location">
    <subcellularLocation>
        <location evidence="1">Cell outer membrane</location>
    </subcellularLocation>
</comment>
<dbReference type="GO" id="GO:1990281">
    <property type="term" value="C:efflux pump complex"/>
    <property type="evidence" value="ECO:0007669"/>
    <property type="project" value="TreeGrafter"/>
</dbReference>
<evidence type="ECO:0000256" key="3">
    <source>
        <dbReference type="ARBA" id="ARBA00022692"/>
    </source>
</evidence>
<organism evidence="8 9">
    <name type="scientific">Methylomonas paludis</name>
    <dbReference type="NCBI Taxonomy" id="1173101"/>
    <lineage>
        <taxon>Bacteria</taxon>
        <taxon>Pseudomonadati</taxon>
        <taxon>Pseudomonadota</taxon>
        <taxon>Gammaproteobacteria</taxon>
        <taxon>Methylococcales</taxon>
        <taxon>Methylococcaceae</taxon>
        <taxon>Methylomonas</taxon>
    </lineage>
</organism>
<dbReference type="SUPFAM" id="SSF56954">
    <property type="entry name" value="Outer membrane efflux proteins (OEP)"/>
    <property type="match status" value="1"/>
</dbReference>
<evidence type="ECO:0000256" key="4">
    <source>
        <dbReference type="ARBA" id="ARBA00023136"/>
    </source>
</evidence>
<accession>A0A975R9W1</accession>
<dbReference type="Proteomes" id="UP000676649">
    <property type="component" value="Chromosome"/>
</dbReference>
<dbReference type="PANTHER" id="PTHR30026">
    <property type="entry name" value="OUTER MEMBRANE PROTEIN TOLC"/>
    <property type="match status" value="1"/>
</dbReference>
<dbReference type="InterPro" id="IPR051906">
    <property type="entry name" value="TolC-like"/>
</dbReference>
<dbReference type="RefSeq" id="WP_215582110.1">
    <property type="nucleotide sequence ID" value="NZ_CP073754.1"/>
</dbReference>
<evidence type="ECO:0000256" key="1">
    <source>
        <dbReference type="ARBA" id="ARBA00004442"/>
    </source>
</evidence>
<keyword evidence="6" id="KW-0175">Coiled coil</keyword>
<dbReference type="AlphaFoldDB" id="A0A975R9W1"/>
<evidence type="ECO:0000256" key="5">
    <source>
        <dbReference type="ARBA" id="ARBA00023237"/>
    </source>
</evidence>
<dbReference type="Gene3D" id="1.20.1600.10">
    <property type="entry name" value="Outer membrane efflux proteins (OEP)"/>
    <property type="match status" value="1"/>
</dbReference>
<dbReference type="KEGG" id="mpad:KEF85_15465"/>
<evidence type="ECO:0000313" key="8">
    <source>
        <dbReference type="EMBL" id="QWF70698.1"/>
    </source>
</evidence>
<dbReference type="GO" id="GO:0015562">
    <property type="term" value="F:efflux transmembrane transporter activity"/>
    <property type="evidence" value="ECO:0007669"/>
    <property type="project" value="InterPro"/>
</dbReference>
<feature type="signal peptide" evidence="7">
    <location>
        <begin position="1"/>
        <end position="24"/>
    </location>
</feature>
<sequence length="433" mass="48215">MYGCRHINYSLPVLLLLAARACYADDLVQNPAPPAYSDIQPGFREHDVLSVDANLNLSQLVDGTLEKYPDLKISEALTLEADALQVRGDSWLAGSTQLVLDYSNDQVTKDRGYSESTAQVEFTPWFWGQKSAAQNVAETAHTSAAKQSSALKLEVARLVRETLWDIALAESRLQQSKFTVDISQQLLDKVRRRVELGDLARADLLLAESEHLQNRSLFTQAQAELIRTQKNYASLTRITQIPGNYREQLSTVDTILPNHPQLEAINAIVARKQATIEWAKTTDTINQPKFNVSTTSTHDPLGGGTNQIAGVGVVIPFGHSTYDAPEIAAAHLELNRVLAQREHIQRSLEKTLHEAERALELSHKELTINNELKAIAETHLKMMETSFAAGEINLMDLLRIQARSLQAIRNAKEQEVKLQRNIAFYNQAVGVLP</sequence>
<keyword evidence="2" id="KW-1134">Transmembrane beta strand</keyword>
<keyword evidence="7" id="KW-0732">Signal</keyword>
<evidence type="ECO:0000256" key="7">
    <source>
        <dbReference type="SAM" id="SignalP"/>
    </source>
</evidence>
<protein>
    <submittedName>
        <fullName evidence="8">TolC family protein</fullName>
    </submittedName>
</protein>
<dbReference type="PANTHER" id="PTHR30026:SF20">
    <property type="entry name" value="OUTER MEMBRANE PROTEIN TOLC"/>
    <property type="match status" value="1"/>
</dbReference>
<evidence type="ECO:0000313" key="9">
    <source>
        <dbReference type="Proteomes" id="UP000676649"/>
    </source>
</evidence>
<dbReference type="GO" id="GO:0009279">
    <property type="term" value="C:cell outer membrane"/>
    <property type="evidence" value="ECO:0007669"/>
    <property type="project" value="UniProtKB-SubCell"/>
</dbReference>
<keyword evidence="4" id="KW-0472">Membrane</keyword>
<proteinExistence type="predicted"/>
<name>A0A975R9W1_9GAMM</name>
<keyword evidence="5" id="KW-0998">Cell outer membrane</keyword>
<reference evidence="8" key="1">
    <citation type="submission" date="2021-04" db="EMBL/GenBank/DDBJ databases">
        <title>Draft genome sequence data of methanotrophic Methylovulum sp. strain S1L and Methylomonas sp. strain S2AM isolated from boreal lake water columns.</title>
        <authorList>
            <person name="Rissanen A.J."/>
            <person name="Mangayil R."/>
            <person name="Svenning M.M."/>
            <person name="Khanongnuch R."/>
        </authorList>
    </citation>
    <scope>NUCLEOTIDE SEQUENCE</scope>
    <source>
        <strain evidence="8">S2AM</strain>
    </source>
</reference>
<dbReference type="EMBL" id="CP073754">
    <property type="protein sequence ID" value="QWF70698.1"/>
    <property type="molecule type" value="Genomic_DNA"/>
</dbReference>
<keyword evidence="9" id="KW-1185">Reference proteome</keyword>
<gene>
    <name evidence="8" type="ORF">KEF85_15465</name>
</gene>
<dbReference type="GO" id="GO:0015288">
    <property type="term" value="F:porin activity"/>
    <property type="evidence" value="ECO:0007669"/>
    <property type="project" value="TreeGrafter"/>
</dbReference>